<dbReference type="Proteomes" id="UP000003423">
    <property type="component" value="Unassembled WGS sequence"/>
</dbReference>
<dbReference type="SUPFAM" id="SSF52172">
    <property type="entry name" value="CheY-like"/>
    <property type="match status" value="1"/>
</dbReference>
<reference evidence="3 4" key="1">
    <citation type="journal article" date="2012" name="J. Bacteriol.">
        <title>Genome sequence of "Candidatus Nitrosopumilus salaria" BD31, an ammonia-oxidizing archaeon from the San Francisco Bay estuary.</title>
        <authorList>
            <person name="Mosier A.C."/>
            <person name="Allen E.E."/>
            <person name="Kim M."/>
            <person name="Ferriera S."/>
            <person name="Francis C.A."/>
        </authorList>
    </citation>
    <scope>NUCLEOTIDE SEQUENCE [LARGE SCALE GENOMIC DNA]</scope>
    <source>
        <strain evidence="3 4">BD31</strain>
    </source>
</reference>
<dbReference type="SMART" id="SM00448">
    <property type="entry name" value="REC"/>
    <property type="match status" value="1"/>
</dbReference>
<dbReference type="PANTHER" id="PTHR44591">
    <property type="entry name" value="STRESS RESPONSE REGULATOR PROTEIN 1"/>
    <property type="match status" value="1"/>
</dbReference>
<organism evidence="3 4">
    <name type="scientific">Candidatus Nitrosopumilus salarius BD31</name>
    <dbReference type="NCBI Taxonomy" id="859350"/>
    <lineage>
        <taxon>Archaea</taxon>
        <taxon>Nitrososphaerota</taxon>
        <taxon>Nitrososphaeria</taxon>
        <taxon>Nitrosopumilales</taxon>
        <taxon>Nitrosopumilaceae</taxon>
        <taxon>Nitrosopumilus</taxon>
    </lineage>
</organism>
<dbReference type="CDD" id="cd00156">
    <property type="entry name" value="REC"/>
    <property type="match status" value="1"/>
</dbReference>
<evidence type="ECO:0000259" key="2">
    <source>
        <dbReference type="PROSITE" id="PS50110"/>
    </source>
</evidence>
<comment type="caution">
    <text evidence="3">The sequence shown here is derived from an EMBL/GenBank/DDBJ whole genome shotgun (WGS) entry which is preliminary data.</text>
</comment>
<dbReference type="OrthoDB" id="2830at2157"/>
<keyword evidence="1" id="KW-0597">Phosphoprotein</keyword>
<evidence type="ECO:0000313" key="3">
    <source>
        <dbReference type="EMBL" id="EIJ65225.1"/>
    </source>
</evidence>
<evidence type="ECO:0000256" key="1">
    <source>
        <dbReference type="ARBA" id="ARBA00022553"/>
    </source>
</evidence>
<dbReference type="GO" id="GO:0000160">
    <property type="term" value="P:phosphorelay signal transduction system"/>
    <property type="evidence" value="ECO:0007669"/>
    <property type="project" value="InterPro"/>
</dbReference>
<protein>
    <submittedName>
        <fullName evidence="3">Chemotaxis protein Chey</fullName>
    </submittedName>
</protein>
<dbReference type="Pfam" id="PF00072">
    <property type="entry name" value="Response_reg"/>
    <property type="match status" value="1"/>
</dbReference>
<dbReference type="Gene3D" id="3.40.50.2300">
    <property type="match status" value="1"/>
</dbReference>
<dbReference type="RefSeq" id="WP_008301106.1">
    <property type="nucleotide sequence ID" value="NZ_AEXL02000138.1"/>
</dbReference>
<dbReference type="PROSITE" id="PS50110">
    <property type="entry name" value="RESPONSE_REGULATORY"/>
    <property type="match status" value="1"/>
</dbReference>
<feature type="domain" description="Response regulatory" evidence="2">
    <location>
        <begin position="6"/>
        <end position="120"/>
    </location>
</feature>
<accession>I3D0I2</accession>
<name>I3D0I2_9ARCH</name>
<dbReference type="InterPro" id="IPR001789">
    <property type="entry name" value="Sig_transdc_resp-reg_receiver"/>
</dbReference>
<gene>
    <name evidence="3" type="ORF">BD31_I0485</name>
</gene>
<proteinExistence type="predicted"/>
<dbReference type="PANTHER" id="PTHR44591:SF3">
    <property type="entry name" value="RESPONSE REGULATORY DOMAIN-CONTAINING PROTEIN"/>
    <property type="match status" value="1"/>
</dbReference>
<sequence>MNKKGTILVADDDSAVLDTTSTLLELFGFDVVQARNGLETISKYKEHKPGLVFLDVKMPKLDGYRTFFEIEKEFPDAKIIFMTAHADYSEWQKAKSKNALELIEKPYSAEKLKELAKKFYAKK</sequence>
<dbReference type="EMBL" id="AEXL02000138">
    <property type="protein sequence ID" value="EIJ65225.1"/>
    <property type="molecule type" value="Genomic_DNA"/>
</dbReference>
<dbReference type="PATRIC" id="fig|859350.6.peg.1691"/>
<keyword evidence="4" id="KW-1185">Reference proteome</keyword>
<evidence type="ECO:0000313" key="4">
    <source>
        <dbReference type="Proteomes" id="UP000003423"/>
    </source>
</evidence>
<dbReference type="AlphaFoldDB" id="I3D0I2"/>
<dbReference type="InterPro" id="IPR011006">
    <property type="entry name" value="CheY-like_superfamily"/>
</dbReference>
<dbReference type="InterPro" id="IPR050595">
    <property type="entry name" value="Bact_response_regulator"/>
</dbReference>